<feature type="chain" id="PRO_5012980864" description="Receptor ligand binding region domain-containing protein" evidence="6">
    <location>
        <begin position="20"/>
        <end position="971"/>
    </location>
</feature>
<reference evidence="9" key="1">
    <citation type="submission" date="2017-01" db="EMBL/GenBank/DDBJ databases">
        <title>Comparative genomics of anhydrobiosis in the tardigrade Hypsibius dujardini.</title>
        <authorList>
            <person name="Yoshida Y."/>
            <person name="Koutsovoulos G."/>
            <person name="Laetsch D."/>
            <person name="Stevens L."/>
            <person name="Kumar S."/>
            <person name="Horikawa D."/>
            <person name="Ishino K."/>
            <person name="Komine S."/>
            <person name="Tomita M."/>
            <person name="Blaxter M."/>
            <person name="Arakawa K."/>
        </authorList>
    </citation>
    <scope>NUCLEOTIDE SEQUENCE [LARGE SCALE GENOMIC DNA]</scope>
    <source>
        <strain evidence="9">Z151</strain>
    </source>
</reference>
<keyword evidence="6" id="KW-0732">Signal</keyword>
<dbReference type="AlphaFoldDB" id="A0A1W0X346"/>
<dbReference type="Proteomes" id="UP000192578">
    <property type="component" value="Unassembled WGS sequence"/>
</dbReference>
<comment type="caution">
    <text evidence="8">The sequence shown here is derived from an EMBL/GenBank/DDBJ whole genome shotgun (WGS) entry which is preliminary data.</text>
</comment>
<evidence type="ECO:0000259" key="7">
    <source>
        <dbReference type="Pfam" id="PF01094"/>
    </source>
</evidence>
<feature type="signal peptide" evidence="6">
    <location>
        <begin position="1"/>
        <end position="19"/>
    </location>
</feature>
<organism evidence="8 9">
    <name type="scientific">Hypsibius exemplaris</name>
    <name type="common">Freshwater tardigrade</name>
    <dbReference type="NCBI Taxonomy" id="2072580"/>
    <lineage>
        <taxon>Eukaryota</taxon>
        <taxon>Metazoa</taxon>
        <taxon>Ecdysozoa</taxon>
        <taxon>Tardigrada</taxon>
        <taxon>Eutardigrada</taxon>
        <taxon>Parachela</taxon>
        <taxon>Hypsibioidea</taxon>
        <taxon>Hypsibiidae</taxon>
        <taxon>Hypsibius</taxon>
    </lineage>
</organism>
<gene>
    <name evidence="8" type="ORF">BV898_04065</name>
</gene>
<feature type="transmembrane region" description="Helical" evidence="5">
    <location>
        <begin position="908"/>
        <end position="933"/>
    </location>
</feature>
<feature type="domain" description="Receptor ligand binding region" evidence="7">
    <location>
        <begin position="87"/>
        <end position="386"/>
    </location>
</feature>
<dbReference type="Pfam" id="PF01094">
    <property type="entry name" value="ANF_receptor"/>
    <property type="match status" value="2"/>
</dbReference>
<dbReference type="Gene3D" id="3.40.50.2300">
    <property type="match status" value="2"/>
</dbReference>
<name>A0A1W0X346_HYPEX</name>
<evidence type="ECO:0000256" key="3">
    <source>
        <dbReference type="ARBA" id="ARBA00022989"/>
    </source>
</evidence>
<dbReference type="InterPro" id="IPR001828">
    <property type="entry name" value="ANF_lig-bd_rcpt"/>
</dbReference>
<keyword evidence="3 5" id="KW-1133">Transmembrane helix</keyword>
<evidence type="ECO:0000256" key="5">
    <source>
        <dbReference type="SAM" id="Phobius"/>
    </source>
</evidence>
<keyword evidence="2 5" id="KW-0812">Transmembrane</keyword>
<dbReference type="OrthoDB" id="6158579at2759"/>
<evidence type="ECO:0000256" key="1">
    <source>
        <dbReference type="ARBA" id="ARBA00004370"/>
    </source>
</evidence>
<evidence type="ECO:0000256" key="6">
    <source>
        <dbReference type="SAM" id="SignalP"/>
    </source>
</evidence>
<evidence type="ECO:0000256" key="4">
    <source>
        <dbReference type="ARBA" id="ARBA00023136"/>
    </source>
</evidence>
<keyword evidence="9" id="KW-1185">Reference proteome</keyword>
<keyword evidence="4 5" id="KW-0472">Membrane</keyword>
<proteinExistence type="predicted"/>
<feature type="domain" description="Receptor ligand binding region" evidence="7">
    <location>
        <begin position="546"/>
        <end position="842"/>
    </location>
</feature>
<accession>A0A1W0X346</accession>
<dbReference type="SUPFAM" id="SSF53822">
    <property type="entry name" value="Periplasmic binding protein-like I"/>
    <property type="match status" value="2"/>
</dbReference>
<sequence>MLRLIMFLLLFDGFGGISGDLDRYDIEIVTPTYFGVDALFALNYEEPAYITGIRALRDDNPGLQVTYQVLSTTNATSTCVMMKTDVQDLLALWYYRHKRKDSIPVFLMSGCLEVEYIHQLAKAWNILMITTGNADVTSQDKVNAPTWITTTLYPSNYGQLYRGFLERNNWTTVASVLDLDTNGPAGYISTSLLVNKRLREYGFTLASWTRTSQEPDAIVAELDAILLTIREISRVVLHFGAAPQLRRFLVYIALWPFPHTNFGRFRWQEFDENDVTVRAAYQSVILLQIIYVDQGLQTRRATTMDETWTAIARNSSLLKLTELPFAYLEQTHGAFQMLGQVLSNLTKGGPNESSRSILNSGRNFAAQFFSRTFLTDNGPITLNAAGVRATTSAFKQFNNKTGELEISVIAREQGDYSYEWHTLRSPSWYGGNYFPPNEPFCGFTGQAKICRSDGIFGFSSGDIDSYDIEIVTPTYIGVDSLFALNYQEPAYVTGISALKKQNPRLSVTYQILTSTNATTDCVIMKNNVQDVLARWYYREKRKDSVPVILMSACLEVEFANQLAKAWNILMIPTVNTDATIRDKVKAPTWITTTLYPSNYGDLYRGFLARNNWTTVASVLNLETNGPPVYTNIAYIVNRRLREYGFNLTSWTRETQEPASAVIAEIDAILLTIRDICRVILHYGPAYLLRQFLIRASRNNMINENYVYIAARPFAHTLFGRFRWQEFDQDDETVREAYKSVILLQIIYVEEQRETMDGVWSEIGRNSSLRKLRELPFVYLTQTHGAFQMLGQVLANLTKSDALNKSRSILNNGRDFAAQFFSRTFATDNGDITLNGAGVRATTSAVKQFNNNTGELEIFLIAREQSDYSYEWHALQPASWYGENHFPPNEPFCGFAGQADVCLPDGSRWASTITIICSVFLIVFCALLGGFFFVRAHMAKNSTDWWIITDLFPLRSSDENSSLLVVTKPELL</sequence>
<dbReference type="GO" id="GO:0016020">
    <property type="term" value="C:membrane"/>
    <property type="evidence" value="ECO:0007669"/>
    <property type="project" value="UniProtKB-SubCell"/>
</dbReference>
<evidence type="ECO:0000313" key="9">
    <source>
        <dbReference type="Proteomes" id="UP000192578"/>
    </source>
</evidence>
<evidence type="ECO:0000313" key="8">
    <source>
        <dbReference type="EMBL" id="OQV21851.1"/>
    </source>
</evidence>
<protein>
    <recommendedName>
        <fullName evidence="7">Receptor ligand binding region domain-containing protein</fullName>
    </recommendedName>
</protein>
<evidence type="ECO:0000256" key="2">
    <source>
        <dbReference type="ARBA" id="ARBA00022692"/>
    </source>
</evidence>
<comment type="subcellular location">
    <subcellularLocation>
        <location evidence="1">Membrane</location>
    </subcellularLocation>
</comment>
<dbReference type="EMBL" id="MTYJ01000020">
    <property type="protein sequence ID" value="OQV21851.1"/>
    <property type="molecule type" value="Genomic_DNA"/>
</dbReference>
<dbReference type="InterPro" id="IPR028082">
    <property type="entry name" value="Peripla_BP_I"/>
</dbReference>